<keyword evidence="3" id="KW-1185">Reference proteome</keyword>
<evidence type="ECO:0000313" key="2">
    <source>
        <dbReference type="EMBL" id="KAJ8381657.1"/>
    </source>
</evidence>
<accession>A0A9Q1JES4</accession>
<dbReference type="EMBL" id="JAINUF010000001">
    <property type="protein sequence ID" value="KAJ8381657.1"/>
    <property type="molecule type" value="Genomic_DNA"/>
</dbReference>
<comment type="caution">
    <text evidence="2">The sequence shown here is derived from an EMBL/GenBank/DDBJ whole genome shotgun (WGS) entry which is preliminary data.</text>
</comment>
<sequence length="140" mass="15712">MEIPALLSPSLYLRSAVYVLQQTGQETTLPREGLRRDGHRRGSSGGRRGRFVRRSADYPLRQVHSAGGRAFRRTAHSSYVPLVERNLTPAQTMGGATPRAENREREIAASGYKPPCLWQKTYAAKRAAMVHPTLFEAHRK</sequence>
<reference evidence="2" key="1">
    <citation type="journal article" date="2023" name="Science">
        <title>Genome structures resolve the early diversification of teleost fishes.</title>
        <authorList>
            <person name="Parey E."/>
            <person name="Louis A."/>
            <person name="Montfort J."/>
            <person name="Bouchez O."/>
            <person name="Roques C."/>
            <person name="Iampietro C."/>
            <person name="Lluch J."/>
            <person name="Castinel A."/>
            <person name="Donnadieu C."/>
            <person name="Desvignes T."/>
            <person name="Floi Bucao C."/>
            <person name="Jouanno E."/>
            <person name="Wen M."/>
            <person name="Mejri S."/>
            <person name="Dirks R."/>
            <person name="Jansen H."/>
            <person name="Henkel C."/>
            <person name="Chen W.J."/>
            <person name="Zahm M."/>
            <person name="Cabau C."/>
            <person name="Klopp C."/>
            <person name="Thompson A.W."/>
            <person name="Robinson-Rechavi M."/>
            <person name="Braasch I."/>
            <person name="Lecointre G."/>
            <person name="Bobe J."/>
            <person name="Postlethwait J.H."/>
            <person name="Berthelot C."/>
            <person name="Roest Crollius H."/>
            <person name="Guiguen Y."/>
        </authorList>
    </citation>
    <scope>NUCLEOTIDE SEQUENCE</scope>
    <source>
        <strain evidence="2">WJC10195</strain>
    </source>
</reference>
<proteinExistence type="predicted"/>
<dbReference type="Proteomes" id="UP001152622">
    <property type="component" value="Chromosome 1"/>
</dbReference>
<gene>
    <name evidence="2" type="ORF">SKAU_G00024350</name>
</gene>
<evidence type="ECO:0000256" key="1">
    <source>
        <dbReference type="SAM" id="MobiDB-lite"/>
    </source>
</evidence>
<organism evidence="2 3">
    <name type="scientific">Synaphobranchus kaupii</name>
    <name type="common">Kaup's arrowtooth eel</name>
    <dbReference type="NCBI Taxonomy" id="118154"/>
    <lineage>
        <taxon>Eukaryota</taxon>
        <taxon>Metazoa</taxon>
        <taxon>Chordata</taxon>
        <taxon>Craniata</taxon>
        <taxon>Vertebrata</taxon>
        <taxon>Euteleostomi</taxon>
        <taxon>Actinopterygii</taxon>
        <taxon>Neopterygii</taxon>
        <taxon>Teleostei</taxon>
        <taxon>Anguilliformes</taxon>
        <taxon>Synaphobranchidae</taxon>
        <taxon>Synaphobranchus</taxon>
    </lineage>
</organism>
<protein>
    <submittedName>
        <fullName evidence="2">Uncharacterized protein</fullName>
    </submittedName>
</protein>
<name>A0A9Q1JES4_SYNKA</name>
<feature type="compositionally biased region" description="Basic residues" evidence="1">
    <location>
        <begin position="37"/>
        <end position="51"/>
    </location>
</feature>
<evidence type="ECO:0000313" key="3">
    <source>
        <dbReference type="Proteomes" id="UP001152622"/>
    </source>
</evidence>
<dbReference type="AlphaFoldDB" id="A0A9Q1JES4"/>
<feature type="region of interest" description="Disordered" evidence="1">
    <location>
        <begin position="28"/>
        <end position="51"/>
    </location>
</feature>